<feature type="transmembrane region" description="Helical" evidence="1">
    <location>
        <begin position="54"/>
        <end position="72"/>
    </location>
</feature>
<dbReference type="PANTHER" id="PTHR34989:SF1">
    <property type="entry name" value="PROTEIN HDED"/>
    <property type="match status" value="1"/>
</dbReference>
<evidence type="ECO:0000256" key="1">
    <source>
        <dbReference type="SAM" id="Phobius"/>
    </source>
</evidence>
<organism evidence="2 3">
    <name type="scientific">Methylocaldum szegediense</name>
    <dbReference type="NCBI Taxonomy" id="73780"/>
    <lineage>
        <taxon>Bacteria</taxon>
        <taxon>Pseudomonadati</taxon>
        <taxon>Pseudomonadota</taxon>
        <taxon>Gammaproteobacteria</taxon>
        <taxon>Methylococcales</taxon>
        <taxon>Methylococcaceae</taxon>
        <taxon>Methylocaldum</taxon>
    </lineage>
</organism>
<dbReference type="EMBL" id="OX458333">
    <property type="protein sequence ID" value="CAI8783564.1"/>
    <property type="molecule type" value="Genomic_DNA"/>
</dbReference>
<name>A0ABN8X0E4_9GAMM</name>
<keyword evidence="1" id="KW-0812">Transmembrane</keyword>
<feature type="transmembrane region" description="Helical" evidence="1">
    <location>
        <begin position="79"/>
        <end position="99"/>
    </location>
</feature>
<feature type="transmembrane region" description="Helical" evidence="1">
    <location>
        <begin position="105"/>
        <end position="122"/>
    </location>
</feature>
<keyword evidence="1" id="KW-0472">Membrane</keyword>
<proteinExistence type="predicted"/>
<dbReference type="PANTHER" id="PTHR34989">
    <property type="entry name" value="PROTEIN HDED"/>
    <property type="match status" value="1"/>
</dbReference>
<dbReference type="InterPro" id="IPR052712">
    <property type="entry name" value="Acid_resist_chaperone_HdeD"/>
</dbReference>
<dbReference type="Pfam" id="PF03729">
    <property type="entry name" value="DUF308"/>
    <property type="match status" value="1"/>
</dbReference>
<sequence>MRLSLLWPSGTNAQVGMDDVREHRLGFLALGIVLILLGVAAMFFPFVATLATELTIGWILVFAGIAQSLHAIRLRDRIGFWPSLLSGLLTLAVGLLLLVFPMTGILSITLLVAVLFLVNGIFRLTQGLRLRPAGYWGWLVAGGILSILLGIMVIAQWPAAAIWLVGLLVGIDLMFSGWTLLWLTLLARQIGTV</sequence>
<dbReference type="Proteomes" id="UP001162030">
    <property type="component" value="Chromosome"/>
</dbReference>
<keyword evidence="3" id="KW-1185">Reference proteome</keyword>
<accession>A0ABN8X0E4</accession>
<reference evidence="2 3" key="1">
    <citation type="submission" date="2023-03" db="EMBL/GenBank/DDBJ databases">
        <authorList>
            <person name="Pearce D."/>
        </authorList>
    </citation>
    <scope>NUCLEOTIDE SEQUENCE [LARGE SCALE GENOMIC DNA]</scope>
    <source>
        <strain evidence="2">Msz</strain>
    </source>
</reference>
<feature type="transmembrane region" description="Helical" evidence="1">
    <location>
        <begin position="134"/>
        <end position="155"/>
    </location>
</feature>
<keyword evidence="1" id="KW-1133">Transmembrane helix</keyword>
<dbReference type="InterPro" id="IPR005325">
    <property type="entry name" value="DUF308_memb"/>
</dbReference>
<gene>
    <name evidence="2" type="ORF">MSZNOR_1267</name>
</gene>
<feature type="transmembrane region" description="Helical" evidence="1">
    <location>
        <begin position="27"/>
        <end position="48"/>
    </location>
</feature>
<evidence type="ECO:0000313" key="2">
    <source>
        <dbReference type="EMBL" id="CAI8783564.1"/>
    </source>
</evidence>
<evidence type="ECO:0000313" key="3">
    <source>
        <dbReference type="Proteomes" id="UP001162030"/>
    </source>
</evidence>
<protein>
    <submittedName>
        <fullName evidence="2">Membrane protein HdeD</fullName>
    </submittedName>
</protein>
<dbReference type="RefSeq" id="WP_084161586.1">
    <property type="nucleotide sequence ID" value="NZ_OX458333.1"/>
</dbReference>
<feature type="transmembrane region" description="Helical" evidence="1">
    <location>
        <begin position="161"/>
        <end position="187"/>
    </location>
</feature>